<keyword evidence="1" id="KW-0805">Transcription regulation</keyword>
<comment type="caution">
    <text evidence="4">The sequence shown here is derived from an EMBL/GenBank/DDBJ whole genome shotgun (WGS) entry which is preliminary data.</text>
</comment>
<protein>
    <recommendedName>
        <fullName evidence="3">TrfB transcriptional repressor protein domain-containing protein</fullName>
    </recommendedName>
</protein>
<keyword evidence="2" id="KW-0804">Transcription</keyword>
<organism evidence="4 5">
    <name type="scientific">Thiothrix lacustris</name>
    <dbReference type="NCBI Taxonomy" id="525917"/>
    <lineage>
        <taxon>Bacteria</taxon>
        <taxon>Pseudomonadati</taxon>
        <taxon>Pseudomonadota</taxon>
        <taxon>Gammaproteobacteria</taxon>
        <taxon>Thiotrichales</taxon>
        <taxon>Thiotrichaceae</taxon>
        <taxon>Thiothrix</taxon>
    </lineage>
</organism>
<evidence type="ECO:0000256" key="2">
    <source>
        <dbReference type="ARBA" id="ARBA00023163"/>
    </source>
</evidence>
<dbReference type="EMBL" id="MTEJ01000757">
    <property type="protein sequence ID" value="OQW98330.1"/>
    <property type="molecule type" value="Genomic_DNA"/>
</dbReference>
<evidence type="ECO:0000256" key="1">
    <source>
        <dbReference type="ARBA" id="ARBA00023015"/>
    </source>
</evidence>
<proteinExistence type="predicted"/>
<evidence type="ECO:0000259" key="3">
    <source>
        <dbReference type="Pfam" id="PF16509"/>
    </source>
</evidence>
<evidence type="ECO:0000313" key="4">
    <source>
        <dbReference type="EMBL" id="OQW98330.1"/>
    </source>
</evidence>
<evidence type="ECO:0000313" key="5">
    <source>
        <dbReference type="Proteomes" id="UP000192491"/>
    </source>
</evidence>
<dbReference type="Gene3D" id="1.10.10.2690">
    <property type="match status" value="1"/>
</dbReference>
<dbReference type="InterPro" id="IPR032428">
    <property type="entry name" value="TrfB"/>
</dbReference>
<accession>A0A1Y1Q7K0</accession>
<feature type="domain" description="TrfB transcriptional repressor protein" evidence="3">
    <location>
        <begin position="4"/>
        <end position="85"/>
    </location>
</feature>
<sequence length="99" mass="10789">MKLAEFMEAAASTRMTQHVLDGARMVLVDGMKAVDAAKLLDMKRQQLQAAVQRIEAAHKAGRGIPEGWECVTVCVPVELVETVREVGRKAKRDAGLSVD</sequence>
<dbReference type="Pfam" id="PF16509">
    <property type="entry name" value="KORA"/>
    <property type="match status" value="1"/>
</dbReference>
<dbReference type="InterPro" id="IPR053721">
    <property type="entry name" value="Fimbrial_Adhesin_Reg"/>
</dbReference>
<reference evidence="4 5" key="1">
    <citation type="submission" date="2017-01" db="EMBL/GenBank/DDBJ databases">
        <title>Novel large sulfur bacteria in the metagenomes of groundwater-fed chemosynthetic microbial mats in the Lake Huron basin.</title>
        <authorList>
            <person name="Sharrar A.M."/>
            <person name="Flood B.E."/>
            <person name="Bailey J.V."/>
            <person name="Jones D.S."/>
            <person name="Biddanda B."/>
            <person name="Ruberg S.A."/>
            <person name="Marcus D.N."/>
            <person name="Dick G.J."/>
        </authorList>
    </citation>
    <scope>NUCLEOTIDE SEQUENCE [LARGE SCALE GENOMIC DNA]</scope>
    <source>
        <strain evidence="4">A8</strain>
    </source>
</reference>
<name>A0A1Y1Q7K0_9GAMM</name>
<gene>
    <name evidence="4" type="ORF">BWK73_52640</name>
</gene>
<dbReference type="Proteomes" id="UP000192491">
    <property type="component" value="Unassembled WGS sequence"/>
</dbReference>
<dbReference type="AlphaFoldDB" id="A0A1Y1Q7K0"/>